<dbReference type="EMBL" id="CP104558">
    <property type="protein sequence ID" value="UXH46419.1"/>
    <property type="molecule type" value="Genomic_DNA"/>
</dbReference>
<organism evidence="1 2">
    <name type="scientific">Rossellomorea vietnamensis</name>
    <dbReference type="NCBI Taxonomy" id="218284"/>
    <lineage>
        <taxon>Bacteria</taxon>
        <taxon>Bacillati</taxon>
        <taxon>Bacillota</taxon>
        <taxon>Bacilli</taxon>
        <taxon>Bacillales</taxon>
        <taxon>Bacillaceae</taxon>
        <taxon>Rossellomorea</taxon>
    </lineage>
</organism>
<keyword evidence="2" id="KW-1185">Reference proteome</keyword>
<evidence type="ECO:0000313" key="2">
    <source>
        <dbReference type="Proteomes" id="UP001064027"/>
    </source>
</evidence>
<gene>
    <name evidence="1" type="ORF">N5C46_10370</name>
</gene>
<sequence>MLVTGYAKVNELDFRVESLKVYGVLVGLLGEERERREDGYVLVSYRELWEGCKRAGVLSGVDQGFAVMMDMVGVVEDGGLIGRERVSGGSWVRMRC</sequence>
<accession>A0ACD4CDC4</accession>
<name>A0ACD4CDC4_9BACI</name>
<evidence type="ECO:0000313" key="1">
    <source>
        <dbReference type="EMBL" id="UXH46419.1"/>
    </source>
</evidence>
<dbReference type="Proteomes" id="UP001064027">
    <property type="component" value="Chromosome"/>
</dbReference>
<proteinExistence type="predicted"/>
<reference evidence="1" key="1">
    <citation type="submission" date="2022-09" db="EMBL/GenBank/DDBJ databases">
        <title>Complete genome sequence of Rossellomorea vietnamensis strain RL-WG62, a newly isolated PGPR with the potential for plant salinity stress alleviation.</title>
        <authorList>
            <person name="Ren L."/>
            <person name="Wang G."/>
            <person name="Hu H."/>
        </authorList>
    </citation>
    <scope>NUCLEOTIDE SEQUENCE</scope>
    <source>
        <strain evidence="1">RL-WG62</strain>
    </source>
</reference>
<protein>
    <submittedName>
        <fullName evidence="1">Uncharacterized protein</fullName>
    </submittedName>
</protein>